<evidence type="ECO:0000259" key="6">
    <source>
        <dbReference type="PROSITE" id="PS50111"/>
    </source>
</evidence>
<dbReference type="PRINTS" id="PR00260">
    <property type="entry name" value="CHEMTRNSDUCR"/>
</dbReference>
<dbReference type="AlphaFoldDB" id="A0A0N8KQJ6"/>
<dbReference type="InterPro" id="IPR003660">
    <property type="entry name" value="HAMP_dom"/>
</dbReference>
<evidence type="ECO:0000256" key="1">
    <source>
        <dbReference type="ARBA" id="ARBA00023224"/>
    </source>
</evidence>
<proteinExistence type="inferred from homology"/>
<dbReference type="Pfam" id="PF00015">
    <property type="entry name" value="MCPsignal"/>
    <property type="match status" value="1"/>
</dbReference>
<evidence type="ECO:0000259" key="7">
    <source>
        <dbReference type="PROSITE" id="PS50885"/>
    </source>
</evidence>
<comment type="similarity">
    <text evidence="2">Belongs to the methyl-accepting chemotaxis (MCP) protein family.</text>
</comment>
<sequence length="487" mass="51045">MKIVQGVNETLDAVIEPINDASRVVTAISEGDLTKPIEVSCQGDLKAFVDNIELMRHDLNSIIGKINSSANSVAISSQEMSEATKEMSSKAEQIMCGAKEMGSSSEQVAKTTQEIAHGSELQSEKIKGITNAMTDMTASVEAVTSNCQQAATDTKDLTDSAEKVGESTSQLVSKMSDIKGAVDESVNVIKNLDQKSNKIGEIVGLITNIADQTNLLALNAAIEAARAGEHGRGFAVVADEVRKLAEESRKAAGEISTLIHEVQEGTAKTVASMDIGAKQVADGSAALNKTASEIKGIVDKITNISAKVQEIASSAEAQSVGVEEVTSSVDDISKTVVESAASTEEASAATEQQLAAVEQQIKAIELQVEATGEMSNSAEQLSVLGEELKQIVGRFVLDNTIAQDPEGAGAGSIVKKQAKTPDKRELKPNLKSAPVKAEKIAASSVKETPVLKQKIPEKKEQSFSVKPGHAGESGKKIAPLSGKIAPE</sequence>
<keyword evidence="4" id="KW-0175">Coiled coil</keyword>
<evidence type="ECO:0000313" key="8">
    <source>
        <dbReference type="EMBL" id="KPQ42322.1"/>
    </source>
</evidence>
<dbReference type="Proteomes" id="UP000050360">
    <property type="component" value="Unassembled WGS sequence"/>
</dbReference>
<dbReference type="Pfam" id="PF18947">
    <property type="entry name" value="HAMP_2"/>
    <property type="match status" value="1"/>
</dbReference>
<feature type="domain" description="Methyl-accepting transducer" evidence="6">
    <location>
        <begin position="97"/>
        <end position="333"/>
    </location>
</feature>
<dbReference type="PROSITE" id="PS50111">
    <property type="entry name" value="CHEMOTAXIS_TRANSDUC_2"/>
    <property type="match status" value="1"/>
</dbReference>
<dbReference type="InterPro" id="IPR004090">
    <property type="entry name" value="Chemotax_Me-accpt_rcpt"/>
</dbReference>
<feature type="coiled-coil region" evidence="4">
    <location>
        <begin position="340"/>
        <end position="374"/>
    </location>
</feature>
<accession>A0A0N8KQJ6</accession>
<dbReference type="CDD" id="cd11386">
    <property type="entry name" value="MCP_signal"/>
    <property type="match status" value="1"/>
</dbReference>
<dbReference type="PANTHER" id="PTHR32089:SF112">
    <property type="entry name" value="LYSOZYME-LIKE PROTEIN-RELATED"/>
    <property type="match status" value="1"/>
</dbReference>
<dbReference type="GO" id="GO:0004888">
    <property type="term" value="F:transmembrane signaling receptor activity"/>
    <property type="evidence" value="ECO:0007669"/>
    <property type="project" value="InterPro"/>
</dbReference>
<organism evidence="8 9">
    <name type="scientific">Candidatus Methanoperedens nitratireducens</name>
    <dbReference type="NCBI Taxonomy" id="1392998"/>
    <lineage>
        <taxon>Archaea</taxon>
        <taxon>Methanobacteriati</taxon>
        <taxon>Methanobacteriota</taxon>
        <taxon>Stenosarchaea group</taxon>
        <taxon>Methanomicrobia</taxon>
        <taxon>Methanosarcinales</taxon>
        <taxon>ANME-2 cluster</taxon>
        <taxon>Candidatus Methanoperedentaceae</taxon>
        <taxon>Candidatus Methanoperedens</taxon>
    </lineage>
</organism>
<feature type="region of interest" description="Disordered" evidence="5">
    <location>
        <begin position="406"/>
        <end position="487"/>
    </location>
</feature>
<feature type="compositionally biased region" description="Basic and acidic residues" evidence="5">
    <location>
        <begin position="419"/>
        <end position="428"/>
    </location>
</feature>
<dbReference type="GO" id="GO:0007165">
    <property type="term" value="P:signal transduction"/>
    <property type="evidence" value="ECO:0007669"/>
    <property type="project" value="UniProtKB-KW"/>
</dbReference>
<dbReference type="EMBL" id="LKCM01000240">
    <property type="protein sequence ID" value="KPQ42322.1"/>
    <property type="molecule type" value="Genomic_DNA"/>
</dbReference>
<evidence type="ECO:0000313" key="9">
    <source>
        <dbReference type="Proteomes" id="UP000050360"/>
    </source>
</evidence>
<dbReference type="PANTHER" id="PTHR32089">
    <property type="entry name" value="METHYL-ACCEPTING CHEMOTAXIS PROTEIN MCPB"/>
    <property type="match status" value="1"/>
</dbReference>
<feature type="domain" description="HAMP" evidence="7">
    <location>
        <begin position="12"/>
        <end position="64"/>
    </location>
</feature>
<dbReference type="PROSITE" id="PS50885">
    <property type="entry name" value="HAMP"/>
    <property type="match status" value="1"/>
</dbReference>
<dbReference type="Gene3D" id="1.20.120.1530">
    <property type="match status" value="1"/>
</dbReference>
<evidence type="ECO:0000256" key="5">
    <source>
        <dbReference type="SAM" id="MobiDB-lite"/>
    </source>
</evidence>
<dbReference type="GO" id="GO:0016020">
    <property type="term" value="C:membrane"/>
    <property type="evidence" value="ECO:0007669"/>
    <property type="project" value="InterPro"/>
</dbReference>
<dbReference type="GO" id="GO:0006935">
    <property type="term" value="P:chemotaxis"/>
    <property type="evidence" value="ECO:0007669"/>
    <property type="project" value="InterPro"/>
</dbReference>
<keyword evidence="1 3" id="KW-0807">Transducer</keyword>
<reference evidence="8 9" key="1">
    <citation type="submission" date="2015-09" db="EMBL/GenBank/DDBJ databases">
        <title>A metagenomics-based metabolic model of nitrate-dependent anaerobic oxidation of methane by Methanoperedens-like archaea.</title>
        <authorList>
            <person name="Arshad A."/>
            <person name="Speth D.R."/>
            <person name="De Graaf R.M."/>
            <person name="Op Den Camp H.J."/>
            <person name="Jetten M.S."/>
            <person name="Welte C.U."/>
        </authorList>
    </citation>
    <scope>NUCLEOTIDE SEQUENCE [LARGE SCALE GENOMIC DNA]</scope>
</reference>
<evidence type="ECO:0000256" key="3">
    <source>
        <dbReference type="PROSITE-ProRule" id="PRU00284"/>
    </source>
</evidence>
<name>A0A0N8KQJ6_9EURY</name>
<protein>
    <submittedName>
        <fullName evidence="8">Methyl-accepting chemotaxis protein</fullName>
    </submittedName>
</protein>
<evidence type="ECO:0000256" key="2">
    <source>
        <dbReference type="ARBA" id="ARBA00029447"/>
    </source>
</evidence>
<dbReference type="Gene3D" id="1.10.287.950">
    <property type="entry name" value="Methyl-accepting chemotaxis protein"/>
    <property type="match status" value="1"/>
</dbReference>
<dbReference type="SUPFAM" id="SSF58104">
    <property type="entry name" value="Methyl-accepting chemotaxis protein (MCP) signaling domain"/>
    <property type="match status" value="1"/>
</dbReference>
<gene>
    <name evidence="8" type="ORF">MPEBLZ_03121</name>
</gene>
<dbReference type="SMART" id="SM00283">
    <property type="entry name" value="MA"/>
    <property type="match status" value="1"/>
</dbReference>
<evidence type="ECO:0000256" key="4">
    <source>
        <dbReference type="SAM" id="Coils"/>
    </source>
</evidence>
<comment type="caution">
    <text evidence="8">The sequence shown here is derived from an EMBL/GenBank/DDBJ whole genome shotgun (WGS) entry which is preliminary data.</text>
</comment>
<dbReference type="InterPro" id="IPR004089">
    <property type="entry name" value="MCPsignal_dom"/>
</dbReference>